<dbReference type="PANTHER" id="PTHR15341">
    <property type="entry name" value="SUN-COR STEROID HORMONE RECEPTOR CO-REPRESSOR"/>
    <property type="match status" value="1"/>
</dbReference>
<accession>A0A1M8A0X7</accession>
<keyword evidence="9" id="KW-1185">Reference proteome</keyword>
<evidence type="ECO:0000256" key="4">
    <source>
        <dbReference type="ARBA" id="ARBA00022884"/>
    </source>
</evidence>
<dbReference type="InterPro" id="IPR007146">
    <property type="entry name" value="Sas10/Utp3/C1D"/>
</dbReference>
<evidence type="ECO:0000256" key="2">
    <source>
        <dbReference type="ARBA" id="ARBA00009154"/>
    </source>
</evidence>
<proteinExistence type="inferred from homology"/>
<comment type="function">
    <text evidence="6">Required for exosome-dependent processing of pre-rRNA and small nucleolar RNA (snRNA) precursors. Involved in processing of 35S pre-rRNA at the A0, A1 and A2 sites.</text>
</comment>
<organism evidence="8 9">
    <name type="scientific">Malassezia sympodialis (strain ATCC 42132)</name>
    <name type="common">Atopic eczema-associated yeast</name>
    <dbReference type="NCBI Taxonomy" id="1230383"/>
    <lineage>
        <taxon>Eukaryota</taxon>
        <taxon>Fungi</taxon>
        <taxon>Dikarya</taxon>
        <taxon>Basidiomycota</taxon>
        <taxon>Ustilaginomycotina</taxon>
        <taxon>Malasseziomycetes</taxon>
        <taxon>Malasseziales</taxon>
        <taxon>Malasseziaceae</taxon>
        <taxon>Malassezia</taxon>
    </lineage>
</organism>
<sequence length="185" mass="20458">MASYAHTVGDPSGIISKLEKEIDAVEKSVKTAFDRPLAEILKDCESKDAKARAADAEVPLHHRLSAAKALVSASYVYLDAIWMYLKSKGVDPASHPVHRELERVQAYFPKLKETENPQEKPKQRVDTDAVKRMVSAATGTHTRFDDSHAAESSKTGSKPAKERTVEEPPRKKSKSKKAKKTLGHL</sequence>
<feature type="compositionally biased region" description="Basic residues" evidence="7">
    <location>
        <begin position="171"/>
        <end position="185"/>
    </location>
</feature>
<protein>
    <recommendedName>
        <fullName evidence="6">Exosome complex protein</fullName>
    </recommendedName>
</protein>
<keyword evidence="5 6" id="KW-0539">Nucleus</keyword>
<dbReference type="GO" id="GO:0010468">
    <property type="term" value="P:regulation of gene expression"/>
    <property type="evidence" value="ECO:0007669"/>
    <property type="project" value="TreeGrafter"/>
</dbReference>
<feature type="compositionally biased region" description="Basic and acidic residues" evidence="7">
    <location>
        <begin position="110"/>
        <end position="131"/>
    </location>
</feature>
<dbReference type="Proteomes" id="UP000186303">
    <property type="component" value="Chromosome 1"/>
</dbReference>
<dbReference type="InterPro" id="IPR011082">
    <property type="entry name" value="Exosome-assoc_fac/DNA_repair"/>
</dbReference>
<evidence type="ECO:0000256" key="1">
    <source>
        <dbReference type="ARBA" id="ARBA00004123"/>
    </source>
</evidence>
<evidence type="ECO:0000313" key="9">
    <source>
        <dbReference type="Proteomes" id="UP000186303"/>
    </source>
</evidence>
<dbReference type="EMBL" id="LT671821">
    <property type="protein sequence ID" value="SHO76113.1"/>
    <property type="molecule type" value="Genomic_DNA"/>
</dbReference>
<comment type="subcellular location">
    <subcellularLocation>
        <location evidence="1 6">Nucleus</location>
    </subcellularLocation>
</comment>
<dbReference type="GO" id="GO:0003723">
    <property type="term" value="F:RNA binding"/>
    <property type="evidence" value="ECO:0007669"/>
    <property type="project" value="UniProtKB-UniRule"/>
</dbReference>
<dbReference type="VEuPathDB" id="FungiDB:MSYG_0448"/>
<evidence type="ECO:0000256" key="6">
    <source>
        <dbReference type="RuleBase" id="RU368003"/>
    </source>
</evidence>
<dbReference type="GO" id="GO:0005730">
    <property type="term" value="C:nucleolus"/>
    <property type="evidence" value="ECO:0007669"/>
    <property type="project" value="TreeGrafter"/>
</dbReference>
<feature type="region of interest" description="Disordered" evidence="7">
    <location>
        <begin position="110"/>
        <end position="185"/>
    </location>
</feature>
<gene>
    <name evidence="8" type="ORF">MSYG_0448</name>
</gene>
<comment type="similarity">
    <text evidence="2 6">Belongs to the C1D family.</text>
</comment>
<dbReference type="GO" id="GO:0000460">
    <property type="term" value="P:maturation of 5.8S rRNA"/>
    <property type="evidence" value="ECO:0007669"/>
    <property type="project" value="TreeGrafter"/>
</dbReference>
<name>A0A1M8A0X7_MALS4</name>
<dbReference type="GO" id="GO:0003677">
    <property type="term" value="F:DNA binding"/>
    <property type="evidence" value="ECO:0007669"/>
    <property type="project" value="TreeGrafter"/>
</dbReference>
<dbReference type="OrthoDB" id="1421013at2759"/>
<dbReference type="AlphaFoldDB" id="A0A1M8A0X7"/>
<dbReference type="Pfam" id="PF04000">
    <property type="entry name" value="Sas10_Utp3"/>
    <property type="match status" value="1"/>
</dbReference>
<dbReference type="OMA" id="TRFDDSH"/>
<evidence type="ECO:0000313" key="8">
    <source>
        <dbReference type="EMBL" id="SHO76113.1"/>
    </source>
</evidence>
<evidence type="ECO:0000256" key="5">
    <source>
        <dbReference type="ARBA" id="ARBA00023242"/>
    </source>
</evidence>
<keyword evidence="3 6" id="KW-0698">rRNA processing</keyword>
<keyword evidence="4 6" id="KW-0694">RNA-binding</keyword>
<feature type="compositionally biased region" description="Basic and acidic residues" evidence="7">
    <location>
        <begin position="159"/>
        <end position="170"/>
    </location>
</feature>
<reference evidence="9" key="1">
    <citation type="journal article" date="2017" name="Nucleic Acids Res.">
        <title>Proteogenomics produces comprehensive and highly accurate protein-coding gene annotation in a complete genome assembly of Malassezia sympodialis.</title>
        <authorList>
            <person name="Zhu Y."/>
            <person name="Engstroem P.G."/>
            <person name="Tellgren-Roth C."/>
            <person name="Baudo C.D."/>
            <person name="Kennell J.C."/>
            <person name="Sun S."/>
            <person name="Billmyre R.B."/>
            <person name="Schroeder M.S."/>
            <person name="Andersson A."/>
            <person name="Holm T."/>
            <person name="Sigurgeirsson B."/>
            <person name="Wu G."/>
            <person name="Sankaranarayanan S.R."/>
            <person name="Siddharthan R."/>
            <person name="Sanyal K."/>
            <person name="Lundeberg J."/>
            <person name="Nystedt B."/>
            <person name="Boekhout T."/>
            <person name="Dawson T.L. Jr."/>
            <person name="Heitman J."/>
            <person name="Scheynius A."/>
            <person name="Lehtioe J."/>
        </authorList>
    </citation>
    <scope>NUCLEOTIDE SEQUENCE [LARGE SCALE GENOMIC DNA]</scope>
    <source>
        <strain evidence="9">ATCC 42132</strain>
    </source>
</reference>
<dbReference type="GO" id="GO:0000178">
    <property type="term" value="C:exosome (RNase complex)"/>
    <property type="evidence" value="ECO:0007669"/>
    <property type="project" value="TreeGrafter"/>
</dbReference>
<feature type="compositionally biased region" description="Basic and acidic residues" evidence="7">
    <location>
        <begin position="142"/>
        <end position="151"/>
    </location>
</feature>
<dbReference type="PANTHER" id="PTHR15341:SF3">
    <property type="entry name" value="NUCLEAR NUCLEIC ACID-BINDING PROTEIN C1D"/>
    <property type="match status" value="1"/>
</dbReference>
<dbReference type="STRING" id="1230383.A0A1M8A0X7"/>
<evidence type="ECO:0000256" key="3">
    <source>
        <dbReference type="ARBA" id="ARBA00022552"/>
    </source>
</evidence>
<evidence type="ECO:0000256" key="7">
    <source>
        <dbReference type="SAM" id="MobiDB-lite"/>
    </source>
</evidence>